<protein>
    <submittedName>
        <fullName evidence="3">DUF2214 domain-containing protein</fullName>
    </submittedName>
</protein>
<organism evidence="3 4">
    <name type="scientific">Bordetella genomosp. 1</name>
    <dbReference type="NCBI Taxonomy" id="1395607"/>
    <lineage>
        <taxon>Bacteria</taxon>
        <taxon>Pseudomonadati</taxon>
        <taxon>Pseudomonadota</taxon>
        <taxon>Betaproteobacteria</taxon>
        <taxon>Burkholderiales</taxon>
        <taxon>Alcaligenaceae</taxon>
        <taxon>Bordetella</taxon>
    </lineage>
</organism>
<dbReference type="InterPro" id="IPR046586">
    <property type="entry name" value="DUF6644"/>
</dbReference>
<evidence type="ECO:0000313" key="3">
    <source>
        <dbReference type="EMBL" id="OZI35575.1"/>
    </source>
</evidence>
<gene>
    <name evidence="3" type="ORF">CEG14_10910</name>
</gene>
<dbReference type="AlphaFoldDB" id="A0A261SEL1"/>
<name>A0A261SEL1_9BORD</name>
<feature type="transmembrane region" description="Helical" evidence="1">
    <location>
        <begin position="134"/>
        <end position="153"/>
    </location>
</feature>
<reference evidence="3 4" key="1">
    <citation type="submission" date="2017-05" db="EMBL/GenBank/DDBJ databases">
        <title>Complete and WGS of Bordetella genogroups.</title>
        <authorList>
            <person name="Spilker T."/>
            <person name="LiPuma J."/>
        </authorList>
    </citation>
    <scope>NUCLEOTIDE SEQUENCE [LARGE SCALE GENOMIC DNA]</scope>
    <source>
        <strain evidence="3 4">AU17610</strain>
    </source>
</reference>
<dbReference type="Proteomes" id="UP000217005">
    <property type="component" value="Unassembled WGS sequence"/>
</dbReference>
<evidence type="ECO:0000259" key="2">
    <source>
        <dbReference type="Pfam" id="PF20349"/>
    </source>
</evidence>
<dbReference type="RefSeq" id="WP_094826384.1">
    <property type="nucleotide sequence ID" value="NZ_NEVL01000003.1"/>
</dbReference>
<sequence>MALLESLAALPPGAWLRGSATLYIVVSAAHIVSIGLLIGAIVPLDLRLVGLLPPGPLAVLAPVLARGAAVGLALALLTGAWLFLAQPIEYAGNRAFQLKLALVLLATLNALWVRRGRAWRHALAQGRAPIALRLHAALSLLAWLGCVLAGRWIGFL</sequence>
<dbReference type="OrthoDB" id="8537176at2"/>
<keyword evidence="1" id="KW-1133">Transmembrane helix</keyword>
<keyword evidence="1" id="KW-0472">Membrane</keyword>
<feature type="transmembrane region" description="Helical" evidence="1">
    <location>
        <begin position="63"/>
        <end position="84"/>
    </location>
</feature>
<dbReference type="EMBL" id="NEVL01000003">
    <property type="protein sequence ID" value="OZI35575.1"/>
    <property type="molecule type" value="Genomic_DNA"/>
</dbReference>
<accession>A0A261SEL1</accession>
<feature type="transmembrane region" description="Helical" evidence="1">
    <location>
        <begin position="20"/>
        <end position="42"/>
    </location>
</feature>
<keyword evidence="1" id="KW-0812">Transmembrane</keyword>
<feature type="transmembrane region" description="Helical" evidence="1">
    <location>
        <begin position="96"/>
        <end position="113"/>
    </location>
</feature>
<feature type="domain" description="DUF6644" evidence="2">
    <location>
        <begin position="27"/>
        <end position="155"/>
    </location>
</feature>
<dbReference type="Pfam" id="PF20349">
    <property type="entry name" value="DUF6644"/>
    <property type="match status" value="1"/>
</dbReference>
<comment type="caution">
    <text evidence="3">The sequence shown here is derived from an EMBL/GenBank/DDBJ whole genome shotgun (WGS) entry which is preliminary data.</text>
</comment>
<evidence type="ECO:0000313" key="4">
    <source>
        <dbReference type="Proteomes" id="UP000217005"/>
    </source>
</evidence>
<evidence type="ECO:0000256" key="1">
    <source>
        <dbReference type="SAM" id="Phobius"/>
    </source>
</evidence>
<proteinExistence type="predicted"/>